<dbReference type="Proteomes" id="UP001597108">
    <property type="component" value="Unassembled WGS sequence"/>
</dbReference>
<evidence type="ECO:0000313" key="1">
    <source>
        <dbReference type="EMBL" id="MFD0980392.1"/>
    </source>
</evidence>
<proteinExistence type="predicted"/>
<dbReference type="EMBL" id="JBHTJT010000021">
    <property type="protein sequence ID" value="MFD0980392.1"/>
    <property type="molecule type" value="Genomic_DNA"/>
</dbReference>
<accession>A0ABW3IQL7</accession>
<name>A0ABW3IQL7_9RHOB</name>
<reference evidence="2" key="1">
    <citation type="journal article" date="2019" name="Int. J. Syst. Evol. Microbiol.">
        <title>The Global Catalogue of Microorganisms (GCM) 10K type strain sequencing project: providing services to taxonomists for standard genome sequencing and annotation.</title>
        <authorList>
            <consortium name="The Broad Institute Genomics Platform"/>
            <consortium name="The Broad Institute Genome Sequencing Center for Infectious Disease"/>
            <person name="Wu L."/>
            <person name="Ma J."/>
        </authorList>
    </citation>
    <scope>NUCLEOTIDE SEQUENCE [LARGE SCALE GENOMIC DNA]</scope>
    <source>
        <strain evidence="2">CCUG 60524</strain>
    </source>
</reference>
<evidence type="ECO:0000313" key="2">
    <source>
        <dbReference type="Proteomes" id="UP001597108"/>
    </source>
</evidence>
<dbReference type="RefSeq" id="WP_386074772.1">
    <property type="nucleotide sequence ID" value="NZ_JBHTJT010000021.1"/>
</dbReference>
<keyword evidence="2" id="KW-1185">Reference proteome</keyword>
<protein>
    <submittedName>
        <fullName evidence="1">Ferredoxin</fullName>
    </submittedName>
</protein>
<gene>
    <name evidence="1" type="ORF">ACFQ2S_12090</name>
</gene>
<sequence>MCTAPQSAGPDFESLEHEAGSLSLSILGGLHVAPSDKGIPEGVHTLLLLGPAEPGFWPSVTATPEFSDAAPDPLDRWSRRVIGDWAARIGAEALFPFGGPPFLPFLDWLTRTGRAWSSPVGLVVHAEAGLFLSVRGALALRQRIALPDPVPCPCDSCATRPCLSACPVSALGAGGYDTGRCHDHLDTGRSDCMELGCAVRRACPVSQNYPRLPAQSAFHMRAFHGTQ</sequence>
<organism evidence="1 2">
    <name type="scientific">Tropicimonas aquimaris</name>
    <dbReference type="NCBI Taxonomy" id="914152"/>
    <lineage>
        <taxon>Bacteria</taxon>
        <taxon>Pseudomonadati</taxon>
        <taxon>Pseudomonadota</taxon>
        <taxon>Alphaproteobacteria</taxon>
        <taxon>Rhodobacterales</taxon>
        <taxon>Roseobacteraceae</taxon>
        <taxon>Tropicimonas</taxon>
    </lineage>
</organism>
<comment type="caution">
    <text evidence="1">The sequence shown here is derived from an EMBL/GenBank/DDBJ whole genome shotgun (WGS) entry which is preliminary data.</text>
</comment>